<protein>
    <recommendedName>
        <fullName evidence="14">DOMON domain-containing protein</fullName>
    </recommendedName>
</protein>
<organism evidence="12 13">
    <name type="scientific">Knufia fluminis</name>
    <dbReference type="NCBI Taxonomy" id="191047"/>
    <lineage>
        <taxon>Eukaryota</taxon>
        <taxon>Fungi</taxon>
        <taxon>Dikarya</taxon>
        <taxon>Ascomycota</taxon>
        <taxon>Pezizomycotina</taxon>
        <taxon>Eurotiomycetes</taxon>
        <taxon>Chaetothyriomycetidae</taxon>
        <taxon>Chaetothyriales</taxon>
        <taxon>Trichomeriaceae</taxon>
        <taxon>Knufia</taxon>
    </lineage>
</organism>
<evidence type="ECO:0000313" key="12">
    <source>
        <dbReference type="EMBL" id="KAK5948611.1"/>
    </source>
</evidence>
<dbReference type="GO" id="GO:0016020">
    <property type="term" value="C:membrane"/>
    <property type="evidence" value="ECO:0007669"/>
    <property type="project" value="UniProtKB-SubCell"/>
</dbReference>
<feature type="transmembrane region" description="Helical" evidence="8">
    <location>
        <begin position="344"/>
        <end position="364"/>
    </location>
</feature>
<dbReference type="SUPFAM" id="SSF49344">
    <property type="entry name" value="CBD9-like"/>
    <property type="match status" value="1"/>
</dbReference>
<evidence type="ECO:0000256" key="5">
    <source>
        <dbReference type="ARBA" id="ARBA00022989"/>
    </source>
</evidence>
<feature type="transmembrane region" description="Helical" evidence="8">
    <location>
        <begin position="304"/>
        <end position="324"/>
    </location>
</feature>
<name>A0AAN8EYV3_9EURO</name>
<gene>
    <name evidence="12" type="ORF">OHC33_010370</name>
</gene>
<dbReference type="InterPro" id="IPR006593">
    <property type="entry name" value="Cyt_b561/ferric_Rdtase_TM"/>
</dbReference>
<feature type="chain" id="PRO_5042843100" description="DOMON domain-containing protein" evidence="9">
    <location>
        <begin position="29"/>
        <end position="464"/>
    </location>
</feature>
<keyword evidence="9" id="KW-0732">Signal</keyword>
<dbReference type="Gene3D" id="2.60.40.1210">
    <property type="entry name" value="Cellobiose dehydrogenase, cytochrome domain"/>
    <property type="match status" value="1"/>
</dbReference>
<dbReference type="CDD" id="cd08760">
    <property type="entry name" value="Cyt_b561_FRRS1_like"/>
    <property type="match status" value="1"/>
</dbReference>
<feature type="domain" description="Cytochrome b561" evidence="11">
    <location>
        <begin position="240"/>
        <end position="361"/>
    </location>
</feature>
<dbReference type="Pfam" id="PF03188">
    <property type="entry name" value="Cytochrom_B561"/>
    <property type="match status" value="1"/>
</dbReference>
<dbReference type="Gene3D" id="1.20.120.1770">
    <property type="match status" value="1"/>
</dbReference>
<keyword evidence="4" id="KW-0249">Electron transport</keyword>
<dbReference type="EMBL" id="JAKLMC020000045">
    <property type="protein sequence ID" value="KAK5948611.1"/>
    <property type="molecule type" value="Genomic_DNA"/>
</dbReference>
<keyword evidence="6 8" id="KW-0472">Membrane</keyword>
<dbReference type="InterPro" id="IPR015920">
    <property type="entry name" value="Cellobiose_DH-like_cyt"/>
</dbReference>
<feature type="domain" description="DOMON" evidence="10">
    <location>
        <begin position="73"/>
        <end position="165"/>
    </location>
</feature>
<dbReference type="CDD" id="cd09630">
    <property type="entry name" value="CDH_like_cytochrome"/>
    <property type="match status" value="1"/>
</dbReference>
<keyword evidence="2" id="KW-0813">Transport</keyword>
<feature type="compositionally biased region" description="Acidic residues" evidence="7">
    <location>
        <begin position="217"/>
        <end position="226"/>
    </location>
</feature>
<evidence type="ECO:0000256" key="9">
    <source>
        <dbReference type="SAM" id="SignalP"/>
    </source>
</evidence>
<dbReference type="SMART" id="SM00665">
    <property type="entry name" value="B561"/>
    <property type="match status" value="1"/>
</dbReference>
<feature type="transmembrane region" description="Helical" evidence="8">
    <location>
        <begin position="238"/>
        <end position="260"/>
    </location>
</feature>
<accession>A0AAN8EYV3</accession>
<evidence type="ECO:0000259" key="11">
    <source>
        <dbReference type="SMART" id="SM00665"/>
    </source>
</evidence>
<dbReference type="PANTHER" id="PTHR47797">
    <property type="entry name" value="DEHYDROGENASE, PUTATIVE (AFU_ORTHOLOGUE AFUA_8G05805)-RELATED"/>
    <property type="match status" value="1"/>
</dbReference>
<comment type="subcellular location">
    <subcellularLocation>
        <location evidence="1">Membrane</location>
    </subcellularLocation>
</comment>
<sequence>MAGHTQFGSRAVVLVTLLLSSLLPFSLAANTTIPSSSITFDDDHVKLAVNVPEGSEKADLYFTFEAPAKDHNWAGFGMGTQMDNSLIFVVYRSKDNQGEPTLSPRIGNQHQMPIFTNKVNTTILQGSEVTDDKFIVNFHCMGCRSWDEGEVDATSTSAPFFYALGPEEQGNLQSDDKEFRINRHELHSDIFPLDMKAATGTNGVPVIGSAGDNASTGDDDSDDDDFGGSPRYGGSRGVAFHAFFMSFAFILVFPGGYLFLRLFERVWLHWGIQSFGVLLVFLGVGSGIAVSIREQISPKLTHPHQIIGILTFIVVLTTWTLGLIGHIMFKRKGIPSPIMKFHRIAGPSSITLGFINACIGLAWVGRRGAIIGYIIFSLLVAIVVGSLVMMKNKRKRRRAAMNSSAAQNFREGTTAYSHVRGDSIQGHGPANFAAPPPAYGQSVPLQTFESQPLRTEYYNVQPNK</sequence>
<evidence type="ECO:0008006" key="14">
    <source>
        <dbReference type="Google" id="ProtNLM"/>
    </source>
</evidence>
<evidence type="ECO:0000256" key="1">
    <source>
        <dbReference type="ARBA" id="ARBA00004370"/>
    </source>
</evidence>
<keyword evidence="13" id="KW-1185">Reference proteome</keyword>
<evidence type="ECO:0000256" key="2">
    <source>
        <dbReference type="ARBA" id="ARBA00022448"/>
    </source>
</evidence>
<feature type="region of interest" description="Disordered" evidence="7">
    <location>
        <begin position="206"/>
        <end position="228"/>
    </location>
</feature>
<dbReference type="SMART" id="SM00664">
    <property type="entry name" value="DoH"/>
    <property type="match status" value="1"/>
</dbReference>
<dbReference type="InterPro" id="IPR005018">
    <property type="entry name" value="DOMON_domain"/>
</dbReference>
<evidence type="ECO:0000313" key="13">
    <source>
        <dbReference type="Proteomes" id="UP001316803"/>
    </source>
</evidence>
<dbReference type="PANTHER" id="PTHR47797:SF1">
    <property type="entry name" value="CYTOCHROME B561 DOMAIN-CONTAINING PROTEIN-RELATED"/>
    <property type="match status" value="1"/>
</dbReference>
<feature type="transmembrane region" description="Helical" evidence="8">
    <location>
        <begin position="272"/>
        <end position="292"/>
    </location>
</feature>
<dbReference type="Proteomes" id="UP001316803">
    <property type="component" value="Unassembled WGS sequence"/>
</dbReference>
<reference evidence="12 13" key="1">
    <citation type="submission" date="2022-12" db="EMBL/GenBank/DDBJ databases">
        <title>Genomic features and morphological characterization of a novel Knufia sp. strain isolated from spacecraft assembly facility.</title>
        <authorList>
            <person name="Teixeira M."/>
            <person name="Chander A.M."/>
            <person name="Stajich J.E."/>
            <person name="Venkateswaran K."/>
        </authorList>
    </citation>
    <scope>NUCLEOTIDE SEQUENCE [LARGE SCALE GENOMIC DNA]</scope>
    <source>
        <strain evidence="12 13">FJI-L2-BK-P2</strain>
    </source>
</reference>
<feature type="signal peptide" evidence="9">
    <location>
        <begin position="1"/>
        <end position="28"/>
    </location>
</feature>
<feature type="transmembrane region" description="Helical" evidence="8">
    <location>
        <begin position="370"/>
        <end position="390"/>
    </location>
</feature>
<comment type="caution">
    <text evidence="12">The sequence shown here is derived from an EMBL/GenBank/DDBJ whole genome shotgun (WGS) entry which is preliminary data.</text>
</comment>
<keyword evidence="5 8" id="KW-1133">Transmembrane helix</keyword>
<evidence type="ECO:0000256" key="7">
    <source>
        <dbReference type="SAM" id="MobiDB-lite"/>
    </source>
</evidence>
<evidence type="ECO:0000256" key="6">
    <source>
        <dbReference type="ARBA" id="ARBA00023136"/>
    </source>
</evidence>
<evidence type="ECO:0000256" key="4">
    <source>
        <dbReference type="ARBA" id="ARBA00022982"/>
    </source>
</evidence>
<dbReference type="Pfam" id="PF16010">
    <property type="entry name" value="CDH-cyt"/>
    <property type="match status" value="1"/>
</dbReference>
<keyword evidence="3 8" id="KW-0812">Transmembrane</keyword>
<evidence type="ECO:0000256" key="8">
    <source>
        <dbReference type="SAM" id="Phobius"/>
    </source>
</evidence>
<evidence type="ECO:0000256" key="3">
    <source>
        <dbReference type="ARBA" id="ARBA00022692"/>
    </source>
</evidence>
<dbReference type="AlphaFoldDB" id="A0AAN8EYV3"/>
<proteinExistence type="predicted"/>
<evidence type="ECO:0000259" key="10">
    <source>
        <dbReference type="SMART" id="SM00664"/>
    </source>
</evidence>